<proteinExistence type="predicted"/>
<dbReference type="AlphaFoldDB" id="A0A8S2RDA3"/>
<gene>
    <name evidence="2" type="ORF">BYL167_LOCUS21656</name>
</gene>
<organism evidence="2 3">
    <name type="scientific">Rotaria magnacalcarata</name>
    <dbReference type="NCBI Taxonomy" id="392030"/>
    <lineage>
        <taxon>Eukaryota</taxon>
        <taxon>Metazoa</taxon>
        <taxon>Spiralia</taxon>
        <taxon>Gnathifera</taxon>
        <taxon>Rotifera</taxon>
        <taxon>Eurotatoria</taxon>
        <taxon>Bdelloidea</taxon>
        <taxon>Philodinida</taxon>
        <taxon>Philodinidae</taxon>
        <taxon>Rotaria</taxon>
    </lineage>
</organism>
<sequence length="734" mass="86626">LSEQLTNEIRSFESQPSTDCSTQTDIDTVRVEEIQQIKDKILEINFERSTLLSTPNENILENLDKIKLFIECLQNKTKEINSSFETYRNQIEVENLFIECLQNKIKEIDSSFETYRNQIEVENFIKMRNHAGTQTLGLSIVEEHQKIIEKLQENELVFQHEIEHLIEERDQARHSITQCNEEETRKRNNYEASFQSQIRERDEQIAQLNEKLQQQDQHSSILLNSISSQTNYDVDRYNSEFCIGEYQSQIDNLLHERSVLMENLKEKMFQPSKVDVETQTIKDTDTLPSSDQSISRQMFEKEMLAWAKESDQLKSLVKQIQIENKKLKDIILKFERMILDYVHENDRLKQENQQLSLINCSSNQDIDEKENSNEDVCFLTLKWLTYEVAQRTSNNNINEQSLLLIQDSERDFKQELTGQEQQLKKIRIQNERLKSQLESCTIHFKHIQNEMKLQIIEMSAIKEETERLRRNEIQYRLEIDRLQSELKYDQLKIQQLERELADVKLKQSRIDTTSSLRELLELKERELSALKEKFDFTKQTHEVELQEAIKANQFSLNNIKRFEQTNLCQQEKQLDLEKKLAKFRAIVQPLIDHEQLFAKNSIININELQTLIIEIDNKQKVASSLGPIRDCLSLLEAQMKDLHHSIIQNHARRSRKWKYKLGFECISCESRWEVTHDIRDLQEACLDPTRFIESSLVEPMAGCSCPIMIDFVEGDVRLCLEDIQSEVIVKATVP</sequence>
<feature type="non-terminal residue" evidence="2">
    <location>
        <position position="1"/>
    </location>
</feature>
<evidence type="ECO:0000313" key="3">
    <source>
        <dbReference type="Proteomes" id="UP000681967"/>
    </source>
</evidence>
<comment type="caution">
    <text evidence="2">The sequence shown here is derived from an EMBL/GenBank/DDBJ whole genome shotgun (WGS) entry which is preliminary data.</text>
</comment>
<reference evidence="2" key="1">
    <citation type="submission" date="2021-02" db="EMBL/GenBank/DDBJ databases">
        <authorList>
            <person name="Nowell W R."/>
        </authorList>
    </citation>
    <scope>NUCLEOTIDE SEQUENCE</scope>
</reference>
<feature type="coiled-coil region" evidence="1">
    <location>
        <begin position="465"/>
        <end position="540"/>
    </location>
</feature>
<dbReference type="Proteomes" id="UP000681967">
    <property type="component" value="Unassembled WGS sequence"/>
</dbReference>
<accession>A0A8S2RDA3</accession>
<dbReference type="EMBL" id="CAJOBH010009961">
    <property type="protein sequence ID" value="CAF4153355.1"/>
    <property type="molecule type" value="Genomic_DNA"/>
</dbReference>
<evidence type="ECO:0000256" key="1">
    <source>
        <dbReference type="SAM" id="Coils"/>
    </source>
</evidence>
<evidence type="ECO:0000313" key="2">
    <source>
        <dbReference type="EMBL" id="CAF4153355.1"/>
    </source>
</evidence>
<protein>
    <submittedName>
        <fullName evidence="2">Uncharacterized protein</fullName>
    </submittedName>
</protein>
<keyword evidence="1" id="KW-0175">Coiled coil</keyword>
<name>A0A8S2RDA3_9BILA</name>
<feature type="coiled-coil region" evidence="1">
    <location>
        <begin position="148"/>
        <end position="218"/>
    </location>
</feature>